<dbReference type="Proteomes" id="UP001551658">
    <property type="component" value="Unassembled WGS sequence"/>
</dbReference>
<evidence type="ECO:0000313" key="5">
    <source>
        <dbReference type="Proteomes" id="UP001551658"/>
    </source>
</evidence>
<reference evidence="4 5" key="1">
    <citation type="submission" date="2024-06" db="EMBL/GenBank/DDBJ databases">
        <title>The Natural Products Discovery Center: Release of the First 8490 Sequenced Strains for Exploring Actinobacteria Biosynthetic Diversity.</title>
        <authorList>
            <person name="Kalkreuter E."/>
            <person name="Kautsar S.A."/>
            <person name="Yang D."/>
            <person name="Bader C.D."/>
            <person name="Teijaro C.N."/>
            <person name="Fluegel L."/>
            <person name="Davis C.M."/>
            <person name="Simpson J.R."/>
            <person name="Lauterbach L."/>
            <person name="Steele A.D."/>
            <person name="Gui C."/>
            <person name="Meng S."/>
            <person name="Li G."/>
            <person name="Viehrig K."/>
            <person name="Ye F."/>
            <person name="Su P."/>
            <person name="Kiefer A.F."/>
            <person name="Nichols A."/>
            <person name="Cepeda A.J."/>
            <person name="Yan W."/>
            <person name="Fan B."/>
            <person name="Jiang Y."/>
            <person name="Adhikari A."/>
            <person name="Zheng C.-J."/>
            <person name="Schuster L."/>
            <person name="Cowan T.M."/>
            <person name="Smanski M.J."/>
            <person name="Chevrette M.G."/>
            <person name="De Carvalho L.P.S."/>
            <person name="Shen B."/>
        </authorList>
    </citation>
    <scope>NUCLEOTIDE SEQUENCE [LARGE SCALE GENOMIC DNA]</scope>
    <source>
        <strain evidence="4 5">NPDC050671</strain>
    </source>
</reference>
<gene>
    <name evidence="4" type="ORF">AB0H72_18420</name>
</gene>
<evidence type="ECO:0000259" key="3">
    <source>
        <dbReference type="PROSITE" id="PS50977"/>
    </source>
</evidence>
<sequence>MATTRRVMVRLGYGAVTYRAVAQAADVSPGLVQYHFPQLEALFVAVAEAGTEEAVEYLQALAGRPRPLRALWRYTNDAAGAAVLGQLMALAARSTVVGAALARGGEQVRAAMIEMIERSGNDYSLHSIAVTPAALVFALTAIPRMLHLESAYGVELGHADTVAFVEELLDRLEPLDPTDRVEATR</sequence>
<evidence type="ECO:0000256" key="1">
    <source>
        <dbReference type="ARBA" id="ARBA00023125"/>
    </source>
</evidence>
<protein>
    <submittedName>
        <fullName evidence="4">Helix-turn-helix domain-containing protein</fullName>
    </submittedName>
</protein>
<organism evidence="4 5">
    <name type="scientific">Nocardia fusca</name>
    <dbReference type="NCBI Taxonomy" id="941183"/>
    <lineage>
        <taxon>Bacteria</taxon>
        <taxon>Bacillati</taxon>
        <taxon>Actinomycetota</taxon>
        <taxon>Actinomycetes</taxon>
        <taxon>Mycobacteriales</taxon>
        <taxon>Nocardiaceae</taxon>
        <taxon>Nocardia</taxon>
    </lineage>
</organism>
<dbReference type="RefSeq" id="WP_357979992.1">
    <property type="nucleotide sequence ID" value="NZ_JBFAIH010000010.1"/>
</dbReference>
<feature type="DNA-binding region" description="H-T-H motif" evidence="2">
    <location>
        <begin position="17"/>
        <end position="36"/>
    </location>
</feature>
<dbReference type="EMBL" id="JBFAIH010000010">
    <property type="protein sequence ID" value="MEV0364669.1"/>
    <property type="molecule type" value="Genomic_DNA"/>
</dbReference>
<comment type="caution">
    <text evidence="4">The sequence shown here is derived from an EMBL/GenBank/DDBJ whole genome shotgun (WGS) entry which is preliminary data.</text>
</comment>
<dbReference type="InterPro" id="IPR009057">
    <property type="entry name" value="Homeodomain-like_sf"/>
</dbReference>
<dbReference type="Pfam" id="PF00440">
    <property type="entry name" value="TetR_N"/>
    <property type="match status" value="1"/>
</dbReference>
<dbReference type="SUPFAM" id="SSF46689">
    <property type="entry name" value="Homeodomain-like"/>
    <property type="match status" value="1"/>
</dbReference>
<proteinExistence type="predicted"/>
<feature type="domain" description="HTH tetR-type" evidence="3">
    <location>
        <begin position="1"/>
        <end position="54"/>
    </location>
</feature>
<name>A0ABV3FAD7_9NOCA</name>
<dbReference type="InterPro" id="IPR001647">
    <property type="entry name" value="HTH_TetR"/>
</dbReference>
<evidence type="ECO:0000313" key="4">
    <source>
        <dbReference type="EMBL" id="MEV0364669.1"/>
    </source>
</evidence>
<dbReference type="Gene3D" id="1.10.357.10">
    <property type="entry name" value="Tetracycline Repressor, domain 2"/>
    <property type="match status" value="1"/>
</dbReference>
<dbReference type="PROSITE" id="PS50977">
    <property type="entry name" value="HTH_TETR_2"/>
    <property type="match status" value="1"/>
</dbReference>
<keyword evidence="5" id="KW-1185">Reference proteome</keyword>
<accession>A0ABV3FAD7</accession>
<evidence type="ECO:0000256" key="2">
    <source>
        <dbReference type="PROSITE-ProRule" id="PRU00335"/>
    </source>
</evidence>
<keyword evidence="1 2" id="KW-0238">DNA-binding</keyword>